<reference evidence="4 5" key="1">
    <citation type="journal article" date="2020" name="ISME J.">
        <title>Uncovering the hidden diversity of litter-decomposition mechanisms in mushroom-forming fungi.</title>
        <authorList>
            <person name="Floudas D."/>
            <person name="Bentzer J."/>
            <person name="Ahren D."/>
            <person name="Johansson T."/>
            <person name="Persson P."/>
            <person name="Tunlid A."/>
        </authorList>
    </citation>
    <scope>NUCLEOTIDE SEQUENCE [LARGE SCALE GENOMIC DNA]</scope>
    <source>
        <strain evidence="4 5">CBS 291.85</strain>
    </source>
</reference>
<dbReference type="Gene3D" id="3.90.25.10">
    <property type="entry name" value="UDP-galactose 4-epimerase, domain 1"/>
    <property type="match status" value="1"/>
</dbReference>
<evidence type="ECO:0000256" key="1">
    <source>
        <dbReference type="ARBA" id="ARBA00007637"/>
    </source>
</evidence>
<dbReference type="EMBL" id="JAACJM010000040">
    <property type="protein sequence ID" value="KAF5361532.1"/>
    <property type="molecule type" value="Genomic_DNA"/>
</dbReference>
<dbReference type="AlphaFoldDB" id="A0A8H5GAN2"/>
<evidence type="ECO:0000313" key="4">
    <source>
        <dbReference type="EMBL" id="KAF5361532.1"/>
    </source>
</evidence>
<dbReference type="Pfam" id="PF01370">
    <property type="entry name" value="Epimerase"/>
    <property type="match status" value="1"/>
</dbReference>
<gene>
    <name evidence="4" type="ORF">D9758_006179</name>
</gene>
<dbReference type="Proteomes" id="UP000559256">
    <property type="component" value="Unassembled WGS sequence"/>
</dbReference>
<protein>
    <recommendedName>
        <fullName evidence="3">NAD-dependent epimerase/dehydratase domain-containing protein</fullName>
    </recommendedName>
</protein>
<evidence type="ECO:0000313" key="5">
    <source>
        <dbReference type="Proteomes" id="UP000559256"/>
    </source>
</evidence>
<comment type="similarity">
    <text evidence="1">Belongs to the NAD(P)-dependent epimerase/dehydratase family.</text>
</comment>
<name>A0A8H5GAN2_9AGAR</name>
<proteinExistence type="inferred from homology"/>
<feature type="domain" description="NAD-dependent epimerase/dehydratase" evidence="3">
    <location>
        <begin position="11"/>
        <end position="257"/>
    </location>
</feature>
<organism evidence="4 5">
    <name type="scientific">Tetrapyrgos nigripes</name>
    <dbReference type="NCBI Taxonomy" id="182062"/>
    <lineage>
        <taxon>Eukaryota</taxon>
        <taxon>Fungi</taxon>
        <taxon>Dikarya</taxon>
        <taxon>Basidiomycota</taxon>
        <taxon>Agaricomycotina</taxon>
        <taxon>Agaricomycetes</taxon>
        <taxon>Agaricomycetidae</taxon>
        <taxon>Agaricales</taxon>
        <taxon>Marasmiineae</taxon>
        <taxon>Marasmiaceae</taxon>
        <taxon>Tetrapyrgos</taxon>
    </lineage>
</organism>
<accession>A0A8H5GAN2</accession>
<dbReference type="InterPro" id="IPR001509">
    <property type="entry name" value="Epimerase_deHydtase"/>
</dbReference>
<evidence type="ECO:0000256" key="2">
    <source>
        <dbReference type="ARBA" id="ARBA00023027"/>
    </source>
</evidence>
<comment type="caution">
    <text evidence="4">The sequence shown here is derived from an EMBL/GenBank/DDBJ whole genome shotgun (WGS) entry which is preliminary data.</text>
</comment>
<sequence length="613" mass="69044">MSLKQESRPRILITGGYGFIGSHIVARLSVMKVGSIRVADLSESAHSRLPEHEFMLGNLCDEAFCRKVVRDIDVVIHTAANMGGMGCIRDENDFVIYKENHTITMNLLEACVEAGMKDFLYASSACAYPNNLQSDSTSDVSLRESDITFPPDPQGLYGLEKLNSEALLHNLPSRMNIHIVRFHNVFGPNGAWHNGREKAPAAMLRKAYAWKFLGDSSVPFEIWGTGDQRRSFLYIDDAVEGVVQSLQSGEKGPFNIGSDHSVSIKELADIALRHAGVDPSSVPFIFDLTKPVGVASRNSNNDKSSSELGWIPKTSLEEGMRRTGIWVEEEMQRILGACKDEEQKRSILMKWMSSDLVDMALEKNIVFAILLPVSSRGLGVETCLSNLRQLAQSLGETTWRDTHSLGGTRFRVKVYLVLDRDDEALYLEGTYNKARDALNDGEILDVVTLVRDDSNTPLCSLWRDCARKAWEDGCHYMLLLAEDVMFHDEGWMRKTHHQYKQFSAKHGVPLGFGCVSLTDISSSDMPTIPIIHRTHLDIFQGQVIPQGFTELYLFNLYQEYFCSAMIPSRISNTVGYQKLDLLDWTSSTVEDRGRKIEEWLRARSCQVLRRRLN</sequence>
<dbReference type="InterPro" id="IPR036291">
    <property type="entry name" value="NAD(P)-bd_dom_sf"/>
</dbReference>
<dbReference type="OrthoDB" id="331544at2759"/>
<dbReference type="SUPFAM" id="SSF51735">
    <property type="entry name" value="NAD(P)-binding Rossmann-fold domains"/>
    <property type="match status" value="1"/>
</dbReference>
<evidence type="ECO:0000259" key="3">
    <source>
        <dbReference type="Pfam" id="PF01370"/>
    </source>
</evidence>
<dbReference type="PANTHER" id="PTHR43574">
    <property type="entry name" value="EPIMERASE-RELATED"/>
    <property type="match status" value="1"/>
</dbReference>
<keyword evidence="2" id="KW-0520">NAD</keyword>
<dbReference type="Gene3D" id="3.40.50.720">
    <property type="entry name" value="NAD(P)-binding Rossmann-like Domain"/>
    <property type="match status" value="1"/>
</dbReference>
<keyword evidence="5" id="KW-1185">Reference proteome</keyword>